<keyword evidence="1" id="KW-0472">Membrane</keyword>
<name>A0ABS6TNW3_STRHA</name>
<reference evidence="2 3" key="1">
    <citation type="submission" date="2021-07" db="EMBL/GenBank/DDBJ databases">
        <title>Sequencing Streptomyces halstedii LGO-A4 genome an citrus endophytic actinomycete.</title>
        <authorList>
            <person name="Samborskyy M."/>
            <person name="Scott N."/>
            <person name="Deglau R."/>
            <person name="Dickens S."/>
            <person name="Oliveira L.G."/>
        </authorList>
    </citation>
    <scope>NUCLEOTIDE SEQUENCE [LARGE SCALE GENOMIC DNA]</scope>
    <source>
        <strain evidence="2 3">LGO-A4</strain>
    </source>
</reference>
<gene>
    <name evidence="2" type="ORF">STHAL_10785</name>
</gene>
<protein>
    <submittedName>
        <fullName evidence="2">Uncharacterized protein</fullName>
    </submittedName>
</protein>
<keyword evidence="3" id="KW-1185">Reference proteome</keyword>
<keyword evidence="1" id="KW-0812">Transmembrane</keyword>
<feature type="transmembrane region" description="Helical" evidence="1">
    <location>
        <begin position="67"/>
        <end position="84"/>
    </location>
</feature>
<evidence type="ECO:0000313" key="2">
    <source>
        <dbReference type="EMBL" id="MBV7669965.1"/>
    </source>
</evidence>
<organism evidence="2 3">
    <name type="scientific">Streptomyces halstedii</name>
    <dbReference type="NCBI Taxonomy" id="1944"/>
    <lineage>
        <taxon>Bacteria</taxon>
        <taxon>Bacillati</taxon>
        <taxon>Actinomycetota</taxon>
        <taxon>Actinomycetes</taxon>
        <taxon>Kitasatosporales</taxon>
        <taxon>Streptomycetaceae</taxon>
        <taxon>Streptomyces</taxon>
    </lineage>
</organism>
<evidence type="ECO:0000313" key="3">
    <source>
        <dbReference type="Proteomes" id="UP000735541"/>
    </source>
</evidence>
<comment type="caution">
    <text evidence="2">The sequence shown here is derived from an EMBL/GenBank/DDBJ whole genome shotgun (WGS) entry which is preliminary data.</text>
</comment>
<dbReference type="EMBL" id="JAHUVW010000001">
    <property type="protein sequence ID" value="MBV7669965.1"/>
    <property type="molecule type" value="Genomic_DNA"/>
</dbReference>
<evidence type="ECO:0000256" key="1">
    <source>
        <dbReference type="SAM" id="Phobius"/>
    </source>
</evidence>
<proteinExistence type="predicted"/>
<feature type="transmembrane region" description="Helical" evidence="1">
    <location>
        <begin position="6"/>
        <end position="31"/>
    </location>
</feature>
<keyword evidence="1" id="KW-1133">Transmembrane helix</keyword>
<accession>A0ABS6TNW3</accession>
<dbReference type="Proteomes" id="UP000735541">
    <property type="component" value="Unassembled WGS sequence"/>
</dbReference>
<feature type="transmembrane region" description="Helical" evidence="1">
    <location>
        <begin position="43"/>
        <end position="61"/>
    </location>
</feature>
<sequence>MSMFFLIISMVMALTLGVVGTVTLATGRVAVPWLRRGVGRPGVWGAGVMLLAAGIAAARVMSFEADMALMLGGLVLVGLSQVLGRPGARQTK</sequence>